<organism evidence="8 9">
    <name type="scientific">Thermovenabulum gondwanense</name>
    <dbReference type="NCBI Taxonomy" id="520767"/>
    <lineage>
        <taxon>Bacteria</taxon>
        <taxon>Bacillati</taxon>
        <taxon>Bacillota</taxon>
        <taxon>Clostridia</taxon>
        <taxon>Thermosediminibacterales</taxon>
        <taxon>Thermosediminibacteraceae</taxon>
        <taxon>Thermovenabulum</taxon>
    </lineage>
</organism>
<dbReference type="Pfam" id="PF02687">
    <property type="entry name" value="FtsX"/>
    <property type="match status" value="2"/>
</dbReference>
<dbReference type="PANTHER" id="PTHR30287:SF1">
    <property type="entry name" value="INNER MEMBRANE PROTEIN"/>
    <property type="match status" value="1"/>
</dbReference>
<keyword evidence="3 6" id="KW-0812">Transmembrane</keyword>
<gene>
    <name evidence="8" type="ORF">ATZ99_19300</name>
</gene>
<dbReference type="RefSeq" id="WP_068749030.1">
    <property type="nucleotide sequence ID" value="NZ_LOHZ01000042.1"/>
</dbReference>
<feature type="transmembrane region" description="Helical" evidence="6">
    <location>
        <begin position="660"/>
        <end position="681"/>
    </location>
</feature>
<evidence type="ECO:0000256" key="3">
    <source>
        <dbReference type="ARBA" id="ARBA00022692"/>
    </source>
</evidence>
<keyword evidence="4 6" id="KW-1133">Transmembrane helix</keyword>
<feature type="domain" description="ABC3 transporter permease C-terminal" evidence="7">
    <location>
        <begin position="609"/>
        <end position="727"/>
    </location>
</feature>
<comment type="subcellular location">
    <subcellularLocation>
        <location evidence="1">Cell membrane</location>
        <topology evidence="1">Multi-pass membrane protein</topology>
    </subcellularLocation>
</comment>
<keyword evidence="5 6" id="KW-0472">Membrane</keyword>
<sequence>MIIYRIPIRIILRNKGQFMGIFIMMLLATMTYSLLSISMFNIENNYKLFTTKYVQEDAHFITLEPINEKKFEEKYGLKLEERKVSEIEMEGKTLRIFSPPKEINKCYAIAGKDYPDKRKILLDTLFAQANNIKIGDEYIVGSRNFRVAGFISLPDYIYIIRYDQDLMNNSQKFGIGILNDSDLAHFEQLSYHYYVVKNLYTNIDEIKEDLKKYSLINFVEKNKNPRIVYTEMKVNSTKSIIAPITLFITFISSFLLFIVLLRIINSMQVEIGTLYAIGYKKMEIFKTFMIIPVILWVTGSLVGLSLGYTISLPFIDLYKTYFNIPIIYNVVPIREIIFSILLPGVFVIFSSILGILKLLKKEPVELIRGDDNEKVFKFIDFPLLDRFNFINKIMIKYGLIRISRELVMITGIAFAAFLLIYGFTAEREIRGIVENTFNRAFNYNYMYIFNETLRGEKYREAERFNVIYLTDEKNSNVIIYGIESNSKMIKLTNLKGENADISGLVITKPLAIKLGVKIGDKVALKNNVDDKIFMLTISDIVDINLGNYGYMRLVDFNQTFDYPEGSYRGIFSKVAYDIKKSILFLEQDKSYIIESFKNTIEPMRKMLSLIGGISSILSLAITYVFSNLIINENRKNIAIFKVLGYYDREISKIILGSNRFSFFVGILLGIPLFNILSNLLISNAAKQADFYIEFKADFFGILLSYLILIIIYMFSQKLSINKIYSISMSQILKEKID</sequence>
<feature type="transmembrane region" description="Helical" evidence="6">
    <location>
        <begin position="21"/>
        <end position="42"/>
    </location>
</feature>
<dbReference type="GO" id="GO:0005886">
    <property type="term" value="C:plasma membrane"/>
    <property type="evidence" value="ECO:0007669"/>
    <property type="project" value="UniProtKB-SubCell"/>
</dbReference>
<evidence type="ECO:0000256" key="2">
    <source>
        <dbReference type="ARBA" id="ARBA00022475"/>
    </source>
</evidence>
<evidence type="ECO:0000256" key="1">
    <source>
        <dbReference type="ARBA" id="ARBA00004651"/>
    </source>
</evidence>
<dbReference type="PANTHER" id="PTHR30287">
    <property type="entry name" value="MEMBRANE COMPONENT OF PREDICTED ABC SUPERFAMILY METABOLITE UPTAKE TRANSPORTER"/>
    <property type="match status" value="1"/>
</dbReference>
<proteinExistence type="predicted"/>
<accession>A0A161Q9Q9</accession>
<evidence type="ECO:0000256" key="4">
    <source>
        <dbReference type="ARBA" id="ARBA00022989"/>
    </source>
</evidence>
<feature type="transmembrane region" description="Helical" evidence="6">
    <location>
        <begin position="336"/>
        <end position="359"/>
    </location>
</feature>
<feature type="transmembrane region" description="Helical" evidence="6">
    <location>
        <begin position="696"/>
        <end position="714"/>
    </location>
</feature>
<protein>
    <recommendedName>
        <fullName evidence="7">ABC3 transporter permease C-terminal domain-containing protein</fullName>
    </recommendedName>
</protein>
<feature type="domain" description="ABC3 transporter permease C-terminal" evidence="7">
    <location>
        <begin position="245"/>
        <end position="363"/>
    </location>
</feature>
<dbReference type="OrthoDB" id="2934570at2"/>
<dbReference type="AlphaFoldDB" id="A0A161Q9Q9"/>
<feature type="transmembrane region" description="Helical" evidence="6">
    <location>
        <begin position="406"/>
        <end position="424"/>
    </location>
</feature>
<reference evidence="8 9" key="1">
    <citation type="submission" date="2015-12" db="EMBL/GenBank/DDBJ databases">
        <title>Draft genome of Thermovenabulum gondwanense isolated from a red thermophilic microbial mat colonisisng an outflow channel of a bore well.</title>
        <authorList>
            <person name="Patel B.K."/>
        </authorList>
    </citation>
    <scope>NUCLEOTIDE SEQUENCE [LARGE SCALE GENOMIC DNA]</scope>
    <source>
        <strain evidence="8 9">R270</strain>
    </source>
</reference>
<dbReference type="Proteomes" id="UP000075737">
    <property type="component" value="Unassembled WGS sequence"/>
</dbReference>
<evidence type="ECO:0000313" key="9">
    <source>
        <dbReference type="Proteomes" id="UP000075737"/>
    </source>
</evidence>
<dbReference type="InterPro" id="IPR003838">
    <property type="entry name" value="ABC3_permease_C"/>
</dbReference>
<evidence type="ECO:0000256" key="6">
    <source>
        <dbReference type="SAM" id="Phobius"/>
    </source>
</evidence>
<evidence type="ECO:0000259" key="7">
    <source>
        <dbReference type="Pfam" id="PF02687"/>
    </source>
</evidence>
<feature type="transmembrane region" description="Helical" evidence="6">
    <location>
        <begin position="284"/>
        <end position="310"/>
    </location>
</feature>
<feature type="transmembrane region" description="Helical" evidence="6">
    <location>
        <begin position="240"/>
        <end position="264"/>
    </location>
</feature>
<feature type="transmembrane region" description="Helical" evidence="6">
    <location>
        <begin position="606"/>
        <end position="625"/>
    </location>
</feature>
<dbReference type="EMBL" id="LOHZ01000042">
    <property type="protein sequence ID" value="KYO64498.1"/>
    <property type="molecule type" value="Genomic_DNA"/>
</dbReference>
<dbReference type="InterPro" id="IPR038766">
    <property type="entry name" value="Membrane_comp_ABC_pdt"/>
</dbReference>
<evidence type="ECO:0000256" key="5">
    <source>
        <dbReference type="ARBA" id="ARBA00023136"/>
    </source>
</evidence>
<evidence type="ECO:0000313" key="8">
    <source>
        <dbReference type="EMBL" id="KYO64498.1"/>
    </source>
</evidence>
<keyword evidence="9" id="KW-1185">Reference proteome</keyword>
<dbReference type="STRING" id="520767.ATZ99_19300"/>
<name>A0A161Q9Q9_9FIRM</name>
<keyword evidence="2" id="KW-1003">Cell membrane</keyword>
<comment type="caution">
    <text evidence="8">The sequence shown here is derived from an EMBL/GenBank/DDBJ whole genome shotgun (WGS) entry which is preliminary data.</text>
</comment>